<proteinExistence type="predicted"/>
<dbReference type="AlphaFoldDB" id="A0A0F9GZN0"/>
<gene>
    <name evidence="1" type="ORF">LCGC14_1847180</name>
</gene>
<name>A0A0F9GZN0_9ZZZZ</name>
<comment type="caution">
    <text evidence="1">The sequence shown here is derived from an EMBL/GenBank/DDBJ whole genome shotgun (WGS) entry which is preliminary data.</text>
</comment>
<reference evidence="1" key="1">
    <citation type="journal article" date="2015" name="Nature">
        <title>Complex archaea that bridge the gap between prokaryotes and eukaryotes.</title>
        <authorList>
            <person name="Spang A."/>
            <person name="Saw J.H."/>
            <person name="Jorgensen S.L."/>
            <person name="Zaremba-Niedzwiedzka K."/>
            <person name="Martijn J."/>
            <person name="Lind A.E."/>
            <person name="van Eijk R."/>
            <person name="Schleper C."/>
            <person name="Guy L."/>
            <person name="Ettema T.J."/>
        </authorList>
    </citation>
    <scope>NUCLEOTIDE SEQUENCE</scope>
</reference>
<organism evidence="1">
    <name type="scientific">marine sediment metagenome</name>
    <dbReference type="NCBI Taxonomy" id="412755"/>
    <lineage>
        <taxon>unclassified sequences</taxon>
        <taxon>metagenomes</taxon>
        <taxon>ecological metagenomes</taxon>
    </lineage>
</organism>
<sequence length="49" mass="5421">MSNGKLSDNAITVAESRYFMDGEDWESCAQRVGRVVAVAENSHMMKAEV</sequence>
<accession>A0A0F9GZN0</accession>
<dbReference type="EMBL" id="LAZR01018503">
    <property type="protein sequence ID" value="KKL96166.1"/>
    <property type="molecule type" value="Genomic_DNA"/>
</dbReference>
<evidence type="ECO:0000313" key="1">
    <source>
        <dbReference type="EMBL" id="KKL96166.1"/>
    </source>
</evidence>
<protein>
    <submittedName>
        <fullName evidence="1">Uncharacterized protein</fullName>
    </submittedName>
</protein>